<evidence type="ECO:0000256" key="1">
    <source>
        <dbReference type="SAM" id="MobiDB-lite"/>
    </source>
</evidence>
<organism evidence="3 4">
    <name type="scientific">Paeniglutamicibacter cryotolerans</name>
    <dbReference type="NCBI Taxonomy" id="670079"/>
    <lineage>
        <taxon>Bacteria</taxon>
        <taxon>Bacillati</taxon>
        <taxon>Actinomycetota</taxon>
        <taxon>Actinomycetes</taxon>
        <taxon>Micrococcales</taxon>
        <taxon>Micrococcaceae</taxon>
        <taxon>Paeniglutamicibacter</taxon>
    </lineage>
</organism>
<gene>
    <name evidence="3" type="ORF">E9229_001695</name>
</gene>
<dbReference type="RefSeq" id="WP_183510753.1">
    <property type="nucleotide sequence ID" value="NZ_BAABGK010000110.1"/>
</dbReference>
<protein>
    <recommendedName>
        <fullName evidence="2">HNH nuclease domain-containing protein</fullName>
    </recommendedName>
</protein>
<dbReference type="SMART" id="SM00507">
    <property type="entry name" value="HNHc"/>
    <property type="match status" value="1"/>
</dbReference>
<feature type="region of interest" description="Disordered" evidence="1">
    <location>
        <begin position="1"/>
        <end position="27"/>
    </location>
</feature>
<dbReference type="InterPro" id="IPR003870">
    <property type="entry name" value="DUF222"/>
</dbReference>
<dbReference type="AlphaFoldDB" id="A0A839QL60"/>
<evidence type="ECO:0000313" key="3">
    <source>
        <dbReference type="EMBL" id="MBB2995504.1"/>
    </source>
</evidence>
<evidence type="ECO:0000259" key="2">
    <source>
        <dbReference type="SMART" id="SM00507"/>
    </source>
</evidence>
<proteinExistence type="predicted"/>
<dbReference type="CDD" id="cd00085">
    <property type="entry name" value="HNHc"/>
    <property type="match status" value="1"/>
</dbReference>
<reference evidence="3 4" key="1">
    <citation type="submission" date="2020-08" db="EMBL/GenBank/DDBJ databases">
        <title>Sequencing the genomes of 1000 actinobacteria strains.</title>
        <authorList>
            <person name="Klenk H.-P."/>
        </authorList>
    </citation>
    <scope>NUCLEOTIDE SEQUENCE [LARGE SCALE GENOMIC DNA]</scope>
    <source>
        <strain evidence="3 4">DSM 22826</strain>
    </source>
</reference>
<feature type="domain" description="HNH nuclease" evidence="2">
    <location>
        <begin position="355"/>
        <end position="405"/>
    </location>
</feature>
<accession>A0A839QL60</accession>
<dbReference type="InterPro" id="IPR003615">
    <property type="entry name" value="HNH_nuc"/>
</dbReference>
<dbReference type="Proteomes" id="UP000523000">
    <property type="component" value="Unassembled WGS sequence"/>
</dbReference>
<dbReference type="EMBL" id="JACHVS010000001">
    <property type="protein sequence ID" value="MBB2995504.1"/>
    <property type="molecule type" value="Genomic_DNA"/>
</dbReference>
<evidence type="ECO:0000313" key="4">
    <source>
        <dbReference type="Proteomes" id="UP000523000"/>
    </source>
</evidence>
<sequence length="444" mass="48033">MVEEANTRVANRRDLQGKDPGSTPLGRERTHITAFAISVATLAPCGSERELIELLTTTERAKAALAALEARTAAALDTARRTRHARAGLKKAAQGRGIGTEIALARHEAPAEGRRHLKCSRILTDDLPSTMDRFTQGSITEEQAMVIAHHLRKLTPAARTRADERLNEDPGLFTGEGVKALGNRVRALAQELDPRDPLARAETARGQRHLAIYPAPDAMMKVTGMIPVEAGLLINQVLDDLADSLTATGAAQGRTRIQLRTDEFCSLLTGTRTTVPRVEINLVMSERTLFRGSREPAHLTGYGTVPADWARAMIHGPDAVNGEAVAERWIRRLYTAPHAGELIGMDSRRRLFPAGLARFITARDRCCRTPGCNARIRDIDHVFGWALGGLTTQANGQGCCKACNLTKETPGWSTITVPGARHAVETTTPTGATYRSTAPPPPGI</sequence>
<name>A0A839QL60_9MICC</name>
<dbReference type="Pfam" id="PF02720">
    <property type="entry name" value="DUF222"/>
    <property type="match status" value="1"/>
</dbReference>
<keyword evidence="4" id="KW-1185">Reference proteome</keyword>
<comment type="caution">
    <text evidence="3">The sequence shown here is derived from an EMBL/GenBank/DDBJ whole genome shotgun (WGS) entry which is preliminary data.</text>
</comment>